<dbReference type="STRING" id="1454004.AW11_00247"/>
<evidence type="ECO:0000313" key="1">
    <source>
        <dbReference type="EMBL" id="EXI90906.1"/>
    </source>
</evidence>
<dbReference type="PATRIC" id="fig|1454004.3.peg.252"/>
<dbReference type="Proteomes" id="UP000022141">
    <property type="component" value="Unassembled WGS sequence"/>
</dbReference>
<dbReference type="EMBL" id="JEMY01000003">
    <property type="protein sequence ID" value="EXI90906.1"/>
    <property type="molecule type" value="Genomic_DNA"/>
</dbReference>
<reference evidence="1" key="1">
    <citation type="submission" date="2014-02" db="EMBL/GenBank/DDBJ databases">
        <title>Expanding our view of genomic diversity in Candidatus Accumulibacter clades.</title>
        <authorList>
            <person name="Skennerton C.T."/>
            <person name="Barr J.J."/>
            <person name="Slater F.R."/>
            <person name="Bond P.L."/>
            <person name="Tyson G.W."/>
        </authorList>
    </citation>
    <scope>NUCLEOTIDE SEQUENCE [LARGE SCALE GENOMIC DNA]</scope>
</reference>
<sequence>MFPSEFTLTLRPHPATPAPVVRSIDVHAVLRADGHLDLAWCLRGDMVRLLIPEPRTPDCTDGLWEHTCFEAFVGVTGDSAYREFNFSPSGQWASYAFSGYRQRDEAVRCFSAPQIVARRFAGRLEIEAVVAPADLPPMVAAATLEVGLAAVVEAADTVDGCHSYWALRHPAPLPDFHRRDGFALELPPRSSSSPSSPA</sequence>
<proteinExistence type="predicted"/>
<gene>
    <name evidence="1" type="ORF">AW11_00247</name>
</gene>
<dbReference type="CDD" id="cd09627">
    <property type="entry name" value="DOMON_murB_like"/>
    <property type="match status" value="1"/>
</dbReference>
<dbReference type="eggNOG" id="ENOG5032VVI">
    <property type="taxonomic scope" value="Bacteria"/>
</dbReference>
<keyword evidence="2" id="KW-1185">Reference proteome</keyword>
<organism evidence="1 2">
    <name type="scientific">Accumulibacter regalis</name>
    <dbReference type="NCBI Taxonomy" id="522306"/>
    <lineage>
        <taxon>Bacteria</taxon>
        <taxon>Pseudomonadati</taxon>
        <taxon>Pseudomonadota</taxon>
        <taxon>Betaproteobacteria</taxon>
        <taxon>Candidatus Accumulibacter</taxon>
    </lineage>
</organism>
<protein>
    <recommendedName>
        <fullName evidence="3">DOMON-like domain-containing protein</fullName>
    </recommendedName>
</protein>
<name>A0A011PU27_ACCRE</name>
<dbReference type="AlphaFoldDB" id="A0A011PU27"/>
<evidence type="ECO:0008006" key="3">
    <source>
        <dbReference type="Google" id="ProtNLM"/>
    </source>
</evidence>
<evidence type="ECO:0000313" key="2">
    <source>
        <dbReference type="Proteomes" id="UP000022141"/>
    </source>
</evidence>
<accession>A0A011PU27</accession>
<comment type="caution">
    <text evidence="1">The sequence shown here is derived from an EMBL/GenBank/DDBJ whole genome shotgun (WGS) entry which is preliminary data.</text>
</comment>